<proteinExistence type="predicted"/>
<dbReference type="STRING" id="222136.BBW65_03990"/>
<dbReference type="InterPro" id="IPR016181">
    <property type="entry name" value="Acyl_CoA_acyltransferase"/>
</dbReference>
<name>A0A1B1U5L1_9HELI</name>
<keyword evidence="2" id="KW-1185">Reference proteome</keyword>
<evidence type="ECO:0008006" key="3">
    <source>
        <dbReference type="Google" id="ProtNLM"/>
    </source>
</evidence>
<evidence type="ECO:0000313" key="2">
    <source>
        <dbReference type="Proteomes" id="UP000092884"/>
    </source>
</evidence>
<dbReference type="SUPFAM" id="SSF55729">
    <property type="entry name" value="Acyl-CoA N-acyltransferases (Nat)"/>
    <property type="match status" value="1"/>
</dbReference>
<organism evidence="1 2">
    <name type="scientific">Helicobacter enhydrae</name>
    <dbReference type="NCBI Taxonomy" id="222136"/>
    <lineage>
        <taxon>Bacteria</taxon>
        <taxon>Pseudomonadati</taxon>
        <taxon>Campylobacterota</taxon>
        <taxon>Epsilonproteobacteria</taxon>
        <taxon>Campylobacterales</taxon>
        <taxon>Helicobacteraceae</taxon>
        <taxon>Helicobacter</taxon>
    </lineage>
</organism>
<dbReference type="Proteomes" id="UP000092884">
    <property type="component" value="Chromosome"/>
</dbReference>
<dbReference type="KEGG" id="het:BBW65_03990"/>
<protein>
    <recommendedName>
        <fullName evidence="3">GNAT family N-acetyltransferase</fullName>
    </recommendedName>
</protein>
<dbReference type="RefSeq" id="WP_066340037.1">
    <property type="nucleotide sequence ID" value="NZ_CP016503.1"/>
</dbReference>
<dbReference type="EMBL" id="CP016503">
    <property type="protein sequence ID" value="ANV98011.1"/>
    <property type="molecule type" value="Genomic_DNA"/>
</dbReference>
<sequence>MSIDIQYLHINKKEELLPFKEEILNLFYECFDRKFDEKLWTWLYLENPLNYPIVNLAFLNRKLVGHYAFIPLKTNLYNVFLSVTTMVAKNARKHDVFCSLATKSYDFARDLNCDIIIGFPNKTAVIVHKVLLDWQIEDTFIASVNNYHLEHKEEMIYLDTKDLEFMHWRLSKPNVSYITKPNGLIMKKYEDSLDIMHFEKATFLEKTDCLYNVLTQDQALKNQKSIDYPFGYKVLNPLIQNPSFRIELLMSDVF</sequence>
<gene>
    <name evidence="1" type="ORF">BBW65_03990</name>
</gene>
<evidence type="ECO:0000313" key="1">
    <source>
        <dbReference type="EMBL" id="ANV98011.1"/>
    </source>
</evidence>
<dbReference type="AlphaFoldDB" id="A0A1B1U5L1"/>
<accession>A0A1B1U5L1</accession>
<reference evidence="2" key="1">
    <citation type="submission" date="2016-07" db="EMBL/GenBank/DDBJ databases">
        <authorList>
            <person name="Florea S."/>
            <person name="Webb J.S."/>
            <person name="Jaromczyk J."/>
            <person name="Schardl C.L."/>
        </authorList>
    </citation>
    <scope>NUCLEOTIDE SEQUENCE [LARGE SCALE GENOMIC DNA]</scope>
    <source>
        <strain evidence="2">MIT 01-6242</strain>
    </source>
</reference>